<dbReference type="SUPFAM" id="SSF50156">
    <property type="entry name" value="PDZ domain-like"/>
    <property type="match status" value="1"/>
</dbReference>
<feature type="domain" description="PDZ" evidence="1">
    <location>
        <begin position="492"/>
        <end position="572"/>
    </location>
</feature>
<reference evidence="2" key="1">
    <citation type="submission" date="2020-09" db="EMBL/GenBank/DDBJ databases">
        <title>Pelagicoccus enzymogenes sp. nov. with an EPS production, isolated from marine sediment.</title>
        <authorList>
            <person name="Feng X."/>
        </authorList>
    </citation>
    <scope>NUCLEOTIDE SEQUENCE</scope>
    <source>
        <strain evidence="2">NFK12</strain>
    </source>
</reference>
<dbReference type="InterPro" id="IPR024191">
    <property type="entry name" value="Peptidase_M61"/>
</dbReference>
<dbReference type="Gene3D" id="2.60.40.3650">
    <property type="match status" value="1"/>
</dbReference>
<dbReference type="RefSeq" id="WP_191615008.1">
    <property type="nucleotide sequence ID" value="NZ_JACYFG010000002.1"/>
</dbReference>
<evidence type="ECO:0000259" key="1">
    <source>
        <dbReference type="PROSITE" id="PS50106"/>
    </source>
</evidence>
<comment type="caution">
    <text evidence="2">The sequence shown here is derived from an EMBL/GenBank/DDBJ whole genome shotgun (WGS) entry which is preliminary data.</text>
</comment>
<dbReference type="InterPro" id="IPR001478">
    <property type="entry name" value="PDZ"/>
</dbReference>
<dbReference type="Pfam" id="PF17899">
    <property type="entry name" value="Peptidase_M61_N"/>
    <property type="match status" value="1"/>
</dbReference>
<evidence type="ECO:0000313" key="3">
    <source>
        <dbReference type="Proteomes" id="UP000622317"/>
    </source>
</evidence>
<dbReference type="InterPro" id="IPR041489">
    <property type="entry name" value="PDZ_6"/>
</dbReference>
<accession>A0A927F606</accession>
<dbReference type="InterPro" id="IPR027268">
    <property type="entry name" value="Peptidase_M4/M1_CTD_sf"/>
</dbReference>
<gene>
    <name evidence="2" type="ORF">IEN85_00015</name>
</gene>
<keyword evidence="3" id="KW-1185">Reference proteome</keyword>
<dbReference type="AlphaFoldDB" id="A0A927F606"/>
<dbReference type="Pfam" id="PF05299">
    <property type="entry name" value="Peptidase_M61"/>
    <property type="match status" value="1"/>
</dbReference>
<dbReference type="SUPFAM" id="SSF55486">
    <property type="entry name" value="Metalloproteases ('zincins'), catalytic domain"/>
    <property type="match status" value="1"/>
</dbReference>
<dbReference type="SMART" id="SM00228">
    <property type="entry name" value="PDZ"/>
    <property type="match status" value="1"/>
</dbReference>
<sequence>MMRVCVILLWVVGISVPSIVLAEREAIRYTLEFGDAKNHYMDVRAEIPLEEPGEVQLFMPVWTPGSYLVREYSRNIISLEASDGEGRELEAKKLNKNRWSIAAGDSKRIEVRYRLYCREINVRSNWVEAEFAVINGAPTYLSVVDDFQRPYEVKLVLPDGWQRSCSPLPPAGARNLYRSPDFDTLVDSPVVAGSPQVDGFEVDGVEHYLVTLGGGTVWENARAARNVQRVIEVQRDFWGSLPYSKPYYVFNFLTGSRGGLEHRQSMVMTADRWYSKNRGGIRSWLSLVSHEFFHVWNGKRLRPVELGPFEYEHENYTPSLWIVEGITSYYQHVLLARAGYNTHDQYLGALSGSIAGTQRTPGRLVQSLSDSSYDAWIKAYRRDENSVNTLFSYYSGGAVAGFLIDAEIQRRSDGRVSLDDVLRLAYERFSGEHGYTESEFIELASEVAGDDLGEWFNELVREPGAFDYQPALDWFGLEFEEPKTSVNSGYFPVEGEPEDRPKGWLGASTKESEGALSVTSVPSDTPASEAGLCVDDEIIAINGNRVDARQLKRICALLGAGAEVELLVARRGLLKTLKARLGEEPTETWRLRLRKDLTEKQKARVEKWLGPSR</sequence>
<name>A0A927F606_9BACT</name>
<dbReference type="Pfam" id="PF17820">
    <property type="entry name" value="PDZ_6"/>
    <property type="match status" value="1"/>
</dbReference>
<dbReference type="InterPro" id="IPR040756">
    <property type="entry name" value="Peptidase_M61_N"/>
</dbReference>
<dbReference type="Proteomes" id="UP000622317">
    <property type="component" value="Unassembled WGS sequence"/>
</dbReference>
<dbReference type="PIRSF" id="PIRSF016493">
    <property type="entry name" value="Glycyl_aminpptds"/>
    <property type="match status" value="1"/>
</dbReference>
<dbReference type="InterPro" id="IPR036034">
    <property type="entry name" value="PDZ_sf"/>
</dbReference>
<dbReference type="Gene3D" id="1.10.390.10">
    <property type="entry name" value="Neutral Protease Domain 2"/>
    <property type="match status" value="1"/>
</dbReference>
<protein>
    <submittedName>
        <fullName evidence="2">M61 family metallopeptidase</fullName>
    </submittedName>
</protein>
<dbReference type="EMBL" id="JACYFG010000002">
    <property type="protein sequence ID" value="MBD5777876.1"/>
    <property type="molecule type" value="Genomic_DNA"/>
</dbReference>
<evidence type="ECO:0000313" key="2">
    <source>
        <dbReference type="EMBL" id="MBD5777876.1"/>
    </source>
</evidence>
<dbReference type="Gene3D" id="2.30.42.10">
    <property type="match status" value="1"/>
</dbReference>
<dbReference type="InterPro" id="IPR007963">
    <property type="entry name" value="Peptidase_M61_catalytic"/>
</dbReference>
<proteinExistence type="predicted"/>
<dbReference type="PROSITE" id="PS50106">
    <property type="entry name" value="PDZ"/>
    <property type="match status" value="1"/>
</dbReference>
<organism evidence="2 3">
    <name type="scientific">Pelagicoccus enzymogenes</name>
    <dbReference type="NCBI Taxonomy" id="2773457"/>
    <lineage>
        <taxon>Bacteria</taxon>
        <taxon>Pseudomonadati</taxon>
        <taxon>Verrucomicrobiota</taxon>
        <taxon>Opitutia</taxon>
        <taxon>Puniceicoccales</taxon>
        <taxon>Pelagicoccaceae</taxon>
        <taxon>Pelagicoccus</taxon>
    </lineage>
</organism>